<comment type="caution">
    <text evidence="3">The sequence shown here is derived from an EMBL/GenBank/DDBJ whole genome shotgun (WGS) entry which is preliminary data.</text>
</comment>
<keyword evidence="2" id="KW-0812">Transmembrane</keyword>
<evidence type="ECO:0000313" key="3">
    <source>
        <dbReference type="EMBL" id="TEB15736.1"/>
    </source>
</evidence>
<name>A0A4Y7S335_COPMI</name>
<reference evidence="3 4" key="1">
    <citation type="journal article" date="2019" name="Nat. Ecol. Evol.">
        <title>Megaphylogeny resolves global patterns of mushroom evolution.</title>
        <authorList>
            <person name="Varga T."/>
            <person name="Krizsan K."/>
            <person name="Foldi C."/>
            <person name="Dima B."/>
            <person name="Sanchez-Garcia M."/>
            <person name="Sanchez-Ramirez S."/>
            <person name="Szollosi G.J."/>
            <person name="Szarkandi J.G."/>
            <person name="Papp V."/>
            <person name="Albert L."/>
            <person name="Andreopoulos W."/>
            <person name="Angelini C."/>
            <person name="Antonin V."/>
            <person name="Barry K.W."/>
            <person name="Bougher N.L."/>
            <person name="Buchanan P."/>
            <person name="Buyck B."/>
            <person name="Bense V."/>
            <person name="Catcheside P."/>
            <person name="Chovatia M."/>
            <person name="Cooper J."/>
            <person name="Damon W."/>
            <person name="Desjardin D."/>
            <person name="Finy P."/>
            <person name="Geml J."/>
            <person name="Haridas S."/>
            <person name="Hughes K."/>
            <person name="Justo A."/>
            <person name="Karasinski D."/>
            <person name="Kautmanova I."/>
            <person name="Kiss B."/>
            <person name="Kocsube S."/>
            <person name="Kotiranta H."/>
            <person name="LaButti K.M."/>
            <person name="Lechner B.E."/>
            <person name="Liimatainen K."/>
            <person name="Lipzen A."/>
            <person name="Lukacs Z."/>
            <person name="Mihaltcheva S."/>
            <person name="Morgado L.N."/>
            <person name="Niskanen T."/>
            <person name="Noordeloos M.E."/>
            <person name="Ohm R.A."/>
            <person name="Ortiz-Santana B."/>
            <person name="Ovrebo C."/>
            <person name="Racz N."/>
            <person name="Riley R."/>
            <person name="Savchenko A."/>
            <person name="Shiryaev A."/>
            <person name="Soop K."/>
            <person name="Spirin V."/>
            <person name="Szebenyi C."/>
            <person name="Tomsovsky M."/>
            <person name="Tulloss R.E."/>
            <person name="Uehling J."/>
            <person name="Grigoriev I.V."/>
            <person name="Vagvolgyi C."/>
            <person name="Papp T."/>
            <person name="Martin F.M."/>
            <person name="Miettinen O."/>
            <person name="Hibbett D.S."/>
            <person name="Nagy L.G."/>
        </authorList>
    </citation>
    <scope>NUCLEOTIDE SEQUENCE [LARGE SCALE GENOMIC DNA]</scope>
    <source>
        <strain evidence="3 4">FP101781</strain>
    </source>
</reference>
<feature type="compositionally biased region" description="Low complexity" evidence="1">
    <location>
        <begin position="470"/>
        <end position="479"/>
    </location>
</feature>
<feature type="transmembrane region" description="Helical" evidence="2">
    <location>
        <begin position="57"/>
        <end position="79"/>
    </location>
</feature>
<proteinExistence type="predicted"/>
<sequence length="504" mass="54623">MALEQASQARAHSRWTDAMRLLFLRLVIVSSVVTMCYMIYASAWLGSNRLNLKWASLGLVLTGVTILHHLGTALGPYLFPVPAWLDLGLTMLESLCRMRDSGNLQEEYFPGMAVVALIAIWVLTLSLLALLFLKALYLVSAKKMGPVRQPVVVADLQKDPRWKFPAQALFGRSMWEQSVPGEPIILSSLRGLLTLAAVCSLVTFGVYQALVWYRHPRSTANLTSAVTVAARWTQKASEPVQSKPPVAVVWLPPRTYDIAVAICPRILTKETTHNPGLGGPDGAMADRVNDSLRVYLGLMKDLDGVFLNTEPVSLFPGTNMLSTLENSLVAQVVQTIPNPFTGPTTDPNISTLGFTLQNVINEWLILQDYRSKSVVSGFTALGGLGSFLSTILAMLLGTSLIRAIYRAKPYSPFGFLHNLGGTEGEYGQGVQQGLSCTQSDIDGFKANPGIVAYLFNTLIDFETLGYEGKGTNTPGTNAAPTPPRGHGLGRGTSETDALIHCTSP</sequence>
<feature type="transmembrane region" description="Helical" evidence="2">
    <location>
        <begin position="374"/>
        <end position="396"/>
    </location>
</feature>
<evidence type="ECO:0000313" key="4">
    <source>
        <dbReference type="Proteomes" id="UP000298030"/>
    </source>
</evidence>
<feature type="transmembrane region" description="Helical" evidence="2">
    <location>
        <begin position="108"/>
        <end position="133"/>
    </location>
</feature>
<dbReference type="EMBL" id="QPFP01000348">
    <property type="protein sequence ID" value="TEB15736.1"/>
    <property type="molecule type" value="Genomic_DNA"/>
</dbReference>
<gene>
    <name evidence="3" type="ORF">FA13DRAFT_1747451</name>
</gene>
<feature type="transmembrane region" description="Helical" evidence="2">
    <location>
        <begin position="192"/>
        <end position="213"/>
    </location>
</feature>
<feature type="transmembrane region" description="Helical" evidence="2">
    <location>
        <begin position="22"/>
        <end position="45"/>
    </location>
</feature>
<dbReference type="AlphaFoldDB" id="A0A4Y7S335"/>
<feature type="region of interest" description="Disordered" evidence="1">
    <location>
        <begin position="470"/>
        <end position="495"/>
    </location>
</feature>
<evidence type="ECO:0000256" key="2">
    <source>
        <dbReference type="SAM" id="Phobius"/>
    </source>
</evidence>
<organism evidence="3 4">
    <name type="scientific">Coprinellus micaceus</name>
    <name type="common">Glistening ink-cap mushroom</name>
    <name type="synonym">Coprinus micaceus</name>
    <dbReference type="NCBI Taxonomy" id="71717"/>
    <lineage>
        <taxon>Eukaryota</taxon>
        <taxon>Fungi</taxon>
        <taxon>Dikarya</taxon>
        <taxon>Basidiomycota</taxon>
        <taxon>Agaricomycotina</taxon>
        <taxon>Agaricomycetes</taxon>
        <taxon>Agaricomycetidae</taxon>
        <taxon>Agaricales</taxon>
        <taxon>Agaricineae</taxon>
        <taxon>Psathyrellaceae</taxon>
        <taxon>Coprinellus</taxon>
    </lineage>
</organism>
<protein>
    <submittedName>
        <fullName evidence="3">Uncharacterized protein</fullName>
    </submittedName>
</protein>
<accession>A0A4Y7S335</accession>
<keyword evidence="2" id="KW-0472">Membrane</keyword>
<dbReference type="Proteomes" id="UP000298030">
    <property type="component" value="Unassembled WGS sequence"/>
</dbReference>
<dbReference type="OrthoDB" id="3227921at2759"/>
<evidence type="ECO:0000256" key="1">
    <source>
        <dbReference type="SAM" id="MobiDB-lite"/>
    </source>
</evidence>
<keyword evidence="2" id="KW-1133">Transmembrane helix</keyword>
<keyword evidence="4" id="KW-1185">Reference proteome</keyword>